<dbReference type="EMBL" id="JAODUO010000183">
    <property type="protein sequence ID" value="KAK2186947.1"/>
    <property type="molecule type" value="Genomic_DNA"/>
</dbReference>
<evidence type="ECO:0000259" key="7">
    <source>
        <dbReference type="Pfam" id="PF07731"/>
    </source>
</evidence>
<proteinExistence type="inferred from homology"/>
<dbReference type="AlphaFoldDB" id="A0AAD9UEX6"/>
<evidence type="ECO:0000259" key="6">
    <source>
        <dbReference type="Pfam" id="PF00394"/>
    </source>
</evidence>
<evidence type="ECO:0008006" key="11">
    <source>
        <dbReference type="Google" id="ProtNLM"/>
    </source>
</evidence>
<reference evidence="9" key="1">
    <citation type="journal article" date="2023" name="Mol. Biol. Evol.">
        <title>Third-Generation Sequencing Reveals the Adaptive Role of the Epigenome in Three Deep-Sea Polychaetes.</title>
        <authorList>
            <person name="Perez M."/>
            <person name="Aroh O."/>
            <person name="Sun Y."/>
            <person name="Lan Y."/>
            <person name="Juniper S.K."/>
            <person name="Young C.R."/>
            <person name="Angers B."/>
            <person name="Qian P.Y."/>
        </authorList>
    </citation>
    <scope>NUCLEOTIDE SEQUENCE</scope>
    <source>
        <strain evidence="9">R07B-5</strain>
    </source>
</reference>
<dbReference type="Pfam" id="PF07731">
    <property type="entry name" value="Cu-oxidase_2"/>
    <property type="match status" value="1"/>
</dbReference>
<comment type="similarity">
    <text evidence="1">Belongs to the multicopper oxidase family.</text>
</comment>
<accession>A0AAD9UEX6</accession>
<dbReference type="Pfam" id="PF00394">
    <property type="entry name" value="Cu-oxidase"/>
    <property type="match status" value="1"/>
</dbReference>
<keyword evidence="5" id="KW-0472">Membrane</keyword>
<sequence>MHQKGTPWMDGVGYITQCPIPPRQTFTYRFEARPGGTHWYHAHFENQRIDGLYGMIIVHRLPPTVQSFPMLIADWYDEDAVTMDILSPFRAGLHRGTGENFDHSSERTYTANGAQLSSLRFGSSLINGRGRRQGKLLPLETFTVSQGHRYRFRVAHTGVELPYEVSVDGHVLTLVATDGYDVTPLLVDVILINPGETADFEISANQTCGKYWVRACAMSASGKNQTKSPREDHGAKAVLLYAGVDSHGDPETTPNTGTSQHPLVVFNCPFAKYPDAAHRACVGVAEAKSPKRTAEQDGLADDDVIEHFLNFGFSTGSSINTRRFSGPTVPFYQKDYASHIRPCSETACRDGCHCTHMLRLPYNRTVQLVLMNLTPARFQANHPIHLHGHGFSVVRVNYPEVNATTGRWAIENNSDIACEDVYCARAHWRDGIHPVLNLRDPPVKDVVNVPARGYVVIRFRTLNPGFWFMHCHIEIHAQEGMAMIINEAPELHPSLPVGFPTCGNYDIGADGFKKSVARASTYNHGKNVPASSSFVLGWVSLVLILSLVLGLVALPFLRWRQSTQISDYNLEVLTVGKEDKLS</sequence>
<feature type="domain" description="Plastocyanin-like" evidence="8">
    <location>
        <begin position="1"/>
        <end position="60"/>
    </location>
</feature>
<dbReference type="CDD" id="cd13884">
    <property type="entry name" value="CuRO_2_tcLCC_insect_like"/>
    <property type="match status" value="1"/>
</dbReference>
<dbReference type="GO" id="GO:0005507">
    <property type="term" value="F:copper ion binding"/>
    <property type="evidence" value="ECO:0007669"/>
    <property type="project" value="InterPro"/>
</dbReference>
<keyword evidence="4" id="KW-0186">Copper</keyword>
<dbReference type="PANTHER" id="PTHR11709:SF394">
    <property type="entry name" value="FI03373P-RELATED"/>
    <property type="match status" value="1"/>
</dbReference>
<evidence type="ECO:0000256" key="3">
    <source>
        <dbReference type="ARBA" id="ARBA00023002"/>
    </source>
</evidence>
<dbReference type="PROSITE" id="PS00080">
    <property type="entry name" value="MULTICOPPER_OXIDASE2"/>
    <property type="match status" value="1"/>
</dbReference>
<feature type="domain" description="Plastocyanin-like" evidence="7">
    <location>
        <begin position="347"/>
        <end position="489"/>
    </location>
</feature>
<dbReference type="SUPFAM" id="SSF49503">
    <property type="entry name" value="Cupredoxins"/>
    <property type="match status" value="3"/>
</dbReference>
<dbReference type="InterPro" id="IPR002355">
    <property type="entry name" value="Cu_oxidase_Cu_BS"/>
</dbReference>
<dbReference type="Gene3D" id="2.60.40.420">
    <property type="entry name" value="Cupredoxins - blue copper proteins"/>
    <property type="match status" value="3"/>
</dbReference>
<keyword evidence="5" id="KW-0812">Transmembrane</keyword>
<evidence type="ECO:0000256" key="5">
    <source>
        <dbReference type="SAM" id="Phobius"/>
    </source>
</evidence>
<dbReference type="InterPro" id="IPR008972">
    <property type="entry name" value="Cupredoxin"/>
</dbReference>
<dbReference type="InterPro" id="IPR011707">
    <property type="entry name" value="Cu-oxidase-like_N"/>
</dbReference>
<evidence type="ECO:0000313" key="10">
    <source>
        <dbReference type="Proteomes" id="UP001209878"/>
    </source>
</evidence>
<keyword evidence="10" id="KW-1185">Reference proteome</keyword>
<feature type="domain" description="Plastocyanin-like" evidence="6">
    <location>
        <begin position="97"/>
        <end position="225"/>
    </location>
</feature>
<dbReference type="GO" id="GO:0005886">
    <property type="term" value="C:plasma membrane"/>
    <property type="evidence" value="ECO:0007669"/>
    <property type="project" value="TreeGrafter"/>
</dbReference>
<protein>
    <recommendedName>
        <fullName evidence="11">Laccase</fullName>
    </recommendedName>
</protein>
<keyword evidence="5" id="KW-1133">Transmembrane helix</keyword>
<dbReference type="PANTHER" id="PTHR11709">
    <property type="entry name" value="MULTI-COPPER OXIDASE"/>
    <property type="match status" value="1"/>
</dbReference>
<evidence type="ECO:0000259" key="8">
    <source>
        <dbReference type="Pfam" id="PF07732"/>
    </source>
</evidence>
<feature type="transmembrane region" description="Helical" evidence="5">
    <location>
        <begin position="535"/>
        <end position="557"/>
    </location>
</feature>
<dbReference type="InterPro" id="IPR011706">
    <property type="entry name" value="Cu-oxidase_C"/>
</dbReference>
<keyword evidence="3" id="KW-0560">Oxidoreductase</keyword>
<gene>
    <name evidence="9" type="ORF">NP493_184g03034</name>
</gene>
<dbReference type="FunFam" id="2.60.40.420:FF:000045">
    <property type="entry name" value="Laccase 2"/>
    <property type="match status" value="1"/>
</dbReference>
<organism evidence="9 10">
    <name type="scientific">Ridgeia piscesae</name>
    <name type="common">Tubeworm</name>
    <dbReference type="NCBI Taxonomy" id="27915"/>
    <lineage>
        <taxon>Eukaryota</taxon>
        <taxon>Metazoa</taxon>
        <taxon>Spiralia</taxon>
        <taxon>Lophotrochozoa</taxon>
        <taxon>Annelida</taxon>
        <taxon>Polychaeta</taxon>
        <taxon>Sedentaria</taxon>
        <taxon>Canalipalpata</taxon>
        <taxon>Sabellida</taxon>
        <taxon>Siboglinidae</taxon>
        <taxon>Ridgeia</taxon>
    </lineage>
</organism>
<dbReference type="Pfam" id="PF07732">
    <property type="entry name" value="Cu-oxidase_3"/>
    <property type="match status" value="1"/>
</dbReference>
<dbReference type="InterPro" id="IPR001117">
    <property type="entry name" value="Cu-oxidase_2nd"/>
</dbReference>
<keyword evidence="2" id="KW-0479">Metal-binding</keyword>
<name>A0AAD9UEX6_RIDPI</name>
<dbReference type="InterPro" id="IPR045087">
    <property type="entry name" value="Cu-oxidase_fam"/>
</dbReference>
<evidence type="ECO:0000256" key="2">
    <source>
        <dbReference type="ARBA" id="ARBA00022723"/>
    </source>
</evidence>
<dbReference type="CDD" id="cd13905">
    <property type="entry name" value="CuRO_3_tcLLC2_insect_like"/>
    <property type="match status" value="1"/>
</dbReference>
<dbReference type="GO" id="GO:0016491">
    <property type="term" value="F:oxidoreductase activity"/>
    <property type="evidence" value="ECO:0007669"/>
    <property type="project" value="UniProtKB-KW"/>
</dbReference>
<dbReference type="Proteomes" id="UP001209878">
    <property type="component" value="Unassembled WGS sequence"/>
</dbReference>
<comment type="caution">
    <text evidence="9">The sequence shown here is derived from an EMBL/GenBank/DDBJ whole genome shotgun (WGS) entry which is preliminary data.</text>
</comment>
<evidence type="ECO:0000313" key="9">
    <source>
        <dbReference type="EMBL" id="KAK2186947.1"/>
    </source>
</evidence>
<dbReference type="PROSITE" id="PS00079">
    <property type="entry name" value="MULTICOPPER_OXIDASE1"/>
    <property type="match status" value="1"/>
</dbReference>
<evidence type="ECO:0000256" key="4">
    <source>
        <dbReference type="ARBA" id="ARBA00023008"/>
    </source>
</evidence>
<dbReference type="GO" id="GO:0006826">
    <property type="term" value="P:iron ion transport"/>
    <property type="evidence" value="ECO:0007669"/>
    <property type="project" value="TreeGrafter"/>
</dbReference>
<dbReference type="InterPro" id="IPR033138">
    <property type="entry name" value="Cu_oxidase_CS"/>
</dbReference>
<evidence type="ECO:0000256" key="1">
    <source>
        <dbReference type="ARBA" id="ARBA00010609"/>
    </source>
</evidence>